<keyword evidence="17" id="KW-1208">Phospholipid metabolism</keyword>
<evidence type="ECO:0000256" key="8">
    <source>
        <dbReference type="ARBA" id="ARBA00022475"/>
    </source>
</evidence>
<keyword evidence="8" id="KW-1003">Cell membrane</keyword>
<name>A0A1T4WD45_9BACT</name>
<evidence type="ECO:0000256" key="10">
    <source>
        <dbReference type="ARBA" id="ARBA00022679"/>
    </source>
</evidence>
<keyword evidence="21" id="KW-1185">Reference proteome</keyword>
<feature type="transmembrane region" description="Helical" evidence="19">
    <location>
        <begin position="137"/>
        <end position="159"/>
    </location>
</feature>
<keyword evidence="11 18" id="KW-0812">Transmembrane</keyword>
<dbReference type="GO" id="GO:0004605">
    <property type="term" value="F:phosphatidate cytidylyltransferase activity"/>
    <property type="evidence" value="ECO:0007669"/>
    <property type="project" value="UniProtKB-EC"/>
</dbReference>
<feature type="transmembrane region" description="Helical" evidence="19">
    <location>
        <begin position="171"/>
        <end position="193"/>
    </location>
</feature>
<dbReference type="UniPathway" id="UPA00557">
    <property type="reaction ID" value="UER00614"/>
</dbReference>
<evidence type="ECO:0000256" key="6">
    <source>
        <dbReference type="ARBA" id="ARBA00012487"/>
    </source>
</evidence>
<evidence type="ECO:0000256" key="17">
    <source>
        <dbReference type="ARBA" id="ARBA00023264"/>
    </source>
</evidence>
<organism evidence="20 21">
    <name type="scientific">Paucidesulfovibrio gracilis DSM 16080</name>
    <dbReference type="NCBI Taxonomy" id="1121449"/>
    <lineage>
        <taxon>Bacteria</taxon>
        <taxon>Pseudomonadati</taxon>
        <taxon>Thermodesulfobacteriota</taxon>
        <taxon>Desulfovibrionia</taxon>
        <taxon>Desulfovibrionales</taxon>
        <taxon>Desulfovibrionaceae</taxon>
        <taxon>Paucidesulfovibrio</taxon>
    </lineage>
</organism>
<evidence type="ECO:0000256" key="16">
    <source>
        <dbReference type="ARBA" id="ARBA00023209"/>
    </source>
</evidence>
<dbReference type="STRING" id="1121449.SAMN02745704_00807"/>
<feature type="transmembrane region" description="Helical" evidence="19">
    <location>
        <begin position="80"/>
        <end position="100"/>
    </location>
</feature>
<evidence type="ECO:0000256" key="15">
    <source>
        <dbReference type="ARBA" id="ARBA00023136"/>
    </source>
</evidence>
<comment type="pathway">
    <text evidence="3 18">Phospholipid metabolism; CDP-diacylglycerol biosynthesis; CDP-diacylglycerol from sn-glycerol 3-phosphate: step 3/3.</text>
</comment>
<dbReference type="GO" id="GO:0005886">
    <property type="term" value="C:plasma membrane"/>
    <property type="evidence" value="ECO:0007669"/>
    <property type="project" value="UniProtKB-SubCell"/>
</dbReference>
<keyword evidence="12 18" id="KW-0548">Nucleotidyltransferase</keyword>
<dbReference type="PANTHER" id="PTHR46382:SF1">
    <property type="entry name" value="PHOSPHATIDATE CYTIDYLYLTRANSFERASE"/>
    <property type="match status" value="1"/>
</dbReference>
<dbReference type="PROSITE" id="PS01315">
    <property type="entry name" value="CDS"/>
    <property type="match status" value="1"/>
</dbReference>
<comment type="similarity">
    <text evidence="5 18">Belongs to the CDS family.</text>
</comment>
<proteinExistence type="inferred from homology"/>
<keyword evidence="14" id="KW-0443">Lipid metabolism</keyword>
<keyword evidence="10 18" id="KW-0808">Transferase</keyword>
<accession>A0A1T4WD45</accession>
<evidence type="ECO:0000313" key="20">
    <source>
        <dbReference type="EMBL" id="SKA74948.1"/>
    </source>
</evidence>
<keyword evidence="16" id="KW-0594">Phospholipid biosynthesis</keyword>
<protein>
    <recommendedName>
        <fullName evidence="7 18">Phosphatidate cytidylyltransferase</fullName>
        <ecNumber evidence="6 18">2.7.7.41</ecNumber>
    </recommendedName>
</protein>
<gene>
    <name evidence="20" type="ORF">SAMN02745704_00807</name>
</gene>
<dbReference type="GO" id="GO:0016024">
    <property type="term" value="P:CDP-diacylglycerol biosynthetic process"/>
    <property type="evidence" value="ECO:0007669"/>
    <property type="project" value="UniProtKB-UniPathway"/>
</dbReference>
<evidence type="ECO:0000313" key="21">
    <source>
        <dbReference type="Proteomes" id="UP000190027"/>
    </source>
</evidence>
<dbReference type="EMBL" id="FUYC01000002">
    <property type="protein sequence ID" value="SKA74948.1"/>
    <property type="molecule type" value="Genomic_DNA"/>
</dbReference>
<evidence type="ECO:0000256" key="12">
    <source>
        <dbReference type="ARBA" id="ARBA00022695"/>
    </source>
</evidence>
<evidence type="ECO:0000256" key="14">
    <source>
        <dbReference type="ARBA" id="ARBA00023098"/>
    </source>
</evidence>
<reference evidence="20 21" key="1">
    <citation type="submission" date="2017-02" db="EMBL/GenBank/DDBJ databases">
        <authorList>
            <person name="Peterson S.W."/>
        </authorList>
    </citation>
    <scope>NUCLEOTIDE SEQUENCE [LARGE SCALE GENOMIC DNA]</scope>
    <source>
        <strain evidence="20 21">DSM 16080</strain>
    </source>
</reference>
<dbReference type="EC" id="2.7.7.41" evidence="6 18"/>
<dbReference type="Proteomes" id="UP000190027">
    <property type="component" value="Unassembled WGS sequence"/>
</dbReference>
<evidence type="ECO:0000256" key="19">
    <source>
        <dbReference type="SAM" id="Phobius"/>
    </source>
</evidence>
<sequence length="281" mass="30522">MPVNTHQQRIITGLLALTIPAAGIFCGGWVLLTVLLIFCGLTLWEFYALFWTQGHLRLRSAGLVCAGLLFWAAVLRDPTWIIFALLVSFWTGGLAFLFRFQTQREIPARDAMVFLFGLVYLPLTLHFPLLWNSMEIVLVLLAAMAGDTAAYYAGSLWGRKKIWPAVSPKKSWVGSIAGMSATMALTVLLGLAFGNAPLWAFALLGAVLNMAGQLGDFFESALKRGLGIKDSGTILPGHGGMLDRVDSLLFIIPVYALARECAPLLILGNHFTPLLSPVTGS</sequence>
<evidence type="ECO:0000256" key="2">
    <source>
        <dbReference type="ARBA" id="ARBA00004651"/>
    </source>
</evidence>
<dbReference type="AlphaFoldDB" id="A0A1T4WD45"/>
<feature type="transmembrane region" description="Helical" evidence="19">
    <location>
        <begin position="56"/>
        <end position="74"/>
    </location>
</feature>
<comment type="subcellular location">
    <subcellularLocation>
        <location evidence="2">Cell membrane</location>
        <topology evidence="2">Multi-pass membrane protein</topology>
    </subcellularLocation>
</comment>
<evidence type="ECO:0000256" key="4">
    <source>
        <dbReference type="ARBA" id="ARBA00005189"/>
    </source>
</evidence>
<evidence type="ECO:0000256" key="13">
    <source>
        <dbReference type="ARBA" id="ARBA00022989"/>
    </source>
</evidence>
<evidence type="ECO:0000256" key="7">
    <source>
        <dbReference type="ARBA" id="ARBA00019373"/>
    </source>
</evidence>
<feature type="transmembrane region" description="Helical" evidence="19">
    <location>
        <begin position="20"/>
        <end position="44"/>
    </location>
</feature>
<dbReference type="OrthoDB" id="9799199at2"/>
<keyword evidence="15 19" id="KW-0472">Membrane</keyword>
<dbReference type="RefSeq" id="WP_078716360.1">
    <property type="nucleotide sequence ID" value="NZ_FUYC01000002.1"/>
</dbReference>
<feature type="transmembrane region" description="Helical" evidence="19">
    <location>
        <begin position="112"/>
        <end position="131"/>
    </location>
</feature>
<evidence type="ECO:0000256" key="1">
    <source>
        <dbReference type="ARBA" id="ARBA00001698"/>
    </source>
</evidence>
<keyword evidence="13 19" id="KW-1133">Transmembrane helix</keyword>
<evidence type="ECO:0000256" key="5">
    <source>
        <dbReference type="ARBA" id="ARBA00010185"/>
    </source>
</evidence>
<dbReference type="InterPro" id="IPR000374">
    <property type="entry name" value="PC_trans"/>
</dbReference>
<dbReference type="Pfam" id="PF01148">
    <property type="entry name" value="CTP_transf_1"/>
    <property type="match status" value="1"/>
</dbReference>
<evidence type="ECO:0000256" key="11">
    <source>
        <dbReference type="ARBA" id="ARBA00022692"/>
    </source>
</evidence>
<dbReference type="PANTHER" id="PTHR46382">
    <property type="entry name" value="PHOSPHATIDATE CYTIDYLYLTRANSFERASE"/>
    <property type="match status" value="1"/>
</dbReference>
<evidence type="ECO:0000256" key="18">
    <source>
        <dbReference type="RuleBase" id="RU003938"/>
    </source>
</evidence>
<evidence type="ECO:0000256" key="3">
    <source>
        <dbReference type="ARBA" id="ARBA00005119"/>
    </source>
</evidence>
<comment type="pathway">
    <text evidence="4">Lipid metabolism.</text>
</comment>
<evidence type="ECO:0000256" key="9">
    <source>
        <dbReference type="ARBA" id="ARBA00022516"/>
    </source>
</evidence>
<keyword evidence="9" id="KW-0444">Lipid biosynthesis</keyword>
<comment type="catalytic activity">
    <reaction evidence="1 18">
        <text>a 1,2-diacyl-sn-glycero-3-phosphate + CTP + H(+) = a CDP-1,2-diacyl-sn-glycerol + diphosphate</text>
        <dbReference type="Rhea" id="RHEA:16229"/>
        <dbReference type="ChEBI" id="CHEBI:15378"/>
        <dbReference type="ChEBI" id="CHEBI:33019"/>
        <dbReference type="ChEBI" id="CHEBI:37563"/>
        <dbReference type="ChEBI" id="CHEBI:58332"/>
        <dbReference type="ChEBI" id="CHEBI:58608"/>
        <dbReference type="EC" id="2.7.7.41"/>
    </reaction>
</comment>